<reference evidence="1" key="1">
    <citation type="submission" date="2017-05" db="UniProtKB">
        <authorList>
            <consortium name="EnsemblMetazoa"/>
        </authorList>
    </citation>
    <scope>IDENTIFICATION</scope>
</reference>
<organism evidence="1">
    <name type="scientific">Amphimedon queenslandica</name>
    <name type="common">Sponge</name>
    <dbReference type="NCBI Taxonomy" id="400682"/>
    <lineage>
        <taxon>Eukaryota</taxon>
        <taxon>Metazoa</taxon>
        <taxon>Porifera</taxon>
        <taxon>Demospongiae</taxon>
        <taxon>Heteroscleromorpha</taxon>
        <taxon>Haplosclerida</taxon>
        <taxon>Niphatidae</taxon>
        <taxon>Amphimedon</taxon>
    </lineage>
</organism>
<dbReference type="InParanoid" id="A0A1X7TXX8"/>
<dbReference type="AlphaFoldDB" id="A0A1X7TXX8"/>
<proteinExistence type="predicted"/>
<sequence>TLDQRMICSGNCEPRFMNLLGRHKGLFKNRSGAVIAYWDIRTLPSATIRHTSCYIIISKNVHSGQCLPCDEYRSSLFARASCEKSRLTTPSPCTSKSSHVNYIFLSSPKKVKRLRQLRTENLALKGKISNIETKIGDIISDKGMELDDETTSNLQQVMTEQ</sequence>
<accession>A0A1X7TXX8</accession>
<evidence type="ECO:0000313" key="1">
    <source>
        <dbReference type="EnsemblMetazoa" id="Aqu2.1.20244_001"/>
    </source>
</evidence>
<name>A0A1X7TXX8_AMPQE</name>
<dbReference type="EnsemblMetazoa" id="Aqu2.1.20244_001">
    <property type="protein sequence ID" value="Aqu2.1.20244_001"/>
    <property type="gene ID" value="Aqu2.1.20244"/>
</dbReference>
<protein>
    <submittedName>
        <fullName evidence="1">Uncharacterized protein</fullName>
    </submittedName>
</protein>